<dbReference type="AlphaFoldDB" id="A0A9N8DX48"/>
<proteinExistence type="predicted"/>
<sequence length="197" mass="21739">MKIIILFPFLFVALFLGLPTVALEATAVGSAQTGTNDDGAFLGDGDVPNTIVDGNVIGGDPNDQVEAKSLEERLDVCEVKLHRFEQTTESAEASAEECTVRLAAALEDNKICALLTDAMAEDFTKDQLKKQRKLEETTLFLAAECDKKILQCEDKANACTTRLDHVMEYSAKMSKPSLEDLHVCEHQLHQLRRALER</sequence>
<dbReference type="EMBL" id="CAICTM010000311">
    <property type="protein sequence ID" value="CAB9507589.1"/>
    <property type="molecule type" value="Genomic_DNA"/>
</dbReference>
<evidence type="ECO:0000256" key="1">
    <source>
        <dbReference type="SAM" id="SignalP"/>
    </source>
</evidence>
<dbReference type="Proteomes" id="UP001153069">
    <property type="component" value="Unassembled WGS sequence"/>
</dbReference>
<feature type="signal peptide" evidence="1">
    <location>
        <begin position="1"/>
        <end position="22"/>
    </location>
</feature>
<accession>A0A9N8DX48</accession>
<gene>
    <name evidence="2" type="ORF">SEMRO_312_G114610.1</name>
</gene>
<keyword evidence="1" id="KW-0732">Signal</keyword>
<protein>
    <recommendedName>
        <fullName evidence="4">Secreted protein</fullName>
    </recommendedName>
</protein>
<keyword evidence="3" id="KW-1185">Reference proteome</keyword>
<evidence type="ECO:0008006" key="4">
    <source>
        <dbReference type="Google" id="ProtNLM"/>
    </source>
</evidence>
<evidence type="ECO:0000313" key="3">
    <source>
        <dbReference type="Proteomes" id="UP001153069"/>
    </source>
</evidence>
<name>A0A9N8DX48_9STRA</name>
<reference evidence="2" key="1">
    <citation type="submission" date="2020-06" db="EMBL/GenBank/DDBJ databases">
        <authorList>
            <consortium name="Plant Systems Biology data submission"/>
        </authorList>
    </citation>
    <scope>NUCLEOTIDE SEQUENCE</scope>
    <source>
        <strain evidence="2">D6</strain>
    </source>
</reference>
<comment type="caution">
    <text evidence="2">The sequence shown here is derived from an EMBL/GenBank/DDBJ whole genome shotgun (WGS) entry which is preliminary data.</text>
</comment>
<feature type="chain" id="PRO_5040163520" description="Secreted protein" evidence="1">
    <location>
        <begin position="23"/>
        <end position="197"/>
    </location>
</feature>
<evidence type="ECO:0000313" key="2">
    <source>
        <dbReference type="EMBL" id="CAB9507589.1"/>
    </source>
</evidence>
<organism evidence="2 3">
    <name type="scientific">Seminavis robusta</name>
    <dbReference type="NCBI Taxonomy" id="568900"/>
    <lineage>
        <taxon>Eukaryota</taxon>
        <taxon>Sar</taxon>
        <taxon>Stramenopiles</taxon>
        <taxon>Ochrophyta</taxon>
        <taxon>Bacillariophyta</taxon>
        <taxon>Bacillariophyceae</taxon>
        <taxon>Bacillariophycidae</taxon>
        <taxon>Naviculales</taxon>
        <taxon>Naviculaceae</taxon>
        <taxon>Seminavis</taxon>
    </lineage>
</organism>